<name>A0ACA9KYE6_9GLOM</name>
<dbReference type="EMBL" id="CAJVQC010001640">
    <property type="protein sequence ID" value="CAG8497834.1"/>
    <property type="molecule type" value="Genomic_DNA"/>
</dbReference>
<gene>
    <name evidence="1" type="ORF">RPERSI_LOCUS1682</name>
</gene>
<proteinExistence type="predicted"/>
<keyword evidence="2" id="KW-1185">Reference proteome</keyword>
<evidence type="ECO:0000313" key="2">
    <source>
        <dbReference type="Proteomes" id="UP000789920"/>
    </source>
</evidence>
<reference evidence="1" key="1">
    <citation type="submission" date="2021-06" db="EMBL/GenBank/DDBJ databases">
        <authorList>
            <person name="Kallberg Y."/>
            <person name="Tangrot J."/>
            <person name="Rosling A."/>
        </authorList>
    </citation>
    <scope>NUCLEOTIDE SEQUENCE</scope>
    <source>
        <strain evidence="1">MA461A</strain>
    </source>
</reference>
<protein>
    <submittedName>
        <fullName evidence="1">6399_t:CDS:1</fullName>
    </submittedName>
</protein>
<accession>A0ACA9KYE6</accession>
<sequence length="245" mass="28628">MSRKYDQRKDLLDHLISIFEKLDDDDFNYVIKNIIESRKMNTCLQIKHNDIFIYFLNLPDHQIFNASALLQTMTYPQGDHKREIIFIYLQKRQLKNKNLNQHLKRLKSSRSLSVQVRPVQFQQEVNKLFRANNNKYNAKFVKLATDISTIGRTLIRATVEYTKAIYQFLTAAVFETCQQKEIDPQKYHFWLTDNTAYMSSEANGAIAKFNSLTASKSFRIPLDFENFHVSLCAEIESALNGLLNG</sequence>
<evidence type="ECO:0000313" key="1">
    <source>
        <dbReference type="EMBL" id="CAG8497834.1"/>
    </source>
</evidence>
<organism evidence="1 2">
    <name type="scientific">Racocetra persica</name>
    <dbReference type="NCBI Taxonomy" id="160502"/>
    <lineage>
        <taxon>Eukaryota</taxon>
        <taxon>Fungi</taxon>
        <taxon>Fungi incertae sedis</taxon>
        <taxon>Mucoromycota</taxon>
        <taxon>Glomeromycotina</taxon>
        <taxon>Glomeromycetes</taxon>
        <taxon>Diversisporales</taxon>
        <taxon>Gigasporaceae</taxon>
        <taxon>Racocetra</taxon>
    </lineage>
</organism>
<dbReference type="Proteomes" id="UP000789920">
    <property type="component" value="Unassembled WGS sequence"/>
</dbReference>
<comment type="caution">
    <text evidence="1">The sequence shown here is derived from an EMBL/GenBank/DDBJ whole genome shotgun (WGS) entry which is preliminary data.</text>
</comment>